<evidence type="ECO:0000313" key="2">
    <source>
        <dbReference type="EMBL" id="EAR85847.2"/>
    </source>
</evidence>
<reference evidence="3" key="1">
    <citation type="journal article" date="2006" name="PLoS Biol.">
        <title>Macronuclear genome sequence of the ciliate Tetrahymena thermophila, a model eukaryote.</title>
        <authorList>
            <person name="Eisen J.A."/>
            <person name="Coyne R.S."/>
            <person name="Wu M."/>
            <person name="Wu D."/>
            <person name="Thiagarajan M."/>
            <person name="Wortman J.R."/>
            <person name="Badger J.H."/>
            <person name="Ren Q."/>
            <person name="Amedeo P."/>
            <person name="Jones K.M."/>
            <person name="Tallon L.J."/>
            <person name="Delcher A.L."/>
            <person name="Salzberg S.L."/>
            <person name="Silva J.C."/>
            <person name="Haas B.J."/>
            <person name="Majoros W.H."/>
            <person name="Farzad M."/>
            <person name="Carlton J.M."/>
            <person name="Smith R.K. Jr."/>
            <person name="Garg J."/>
            <person name="Pearlman R.E."/>
            <person name="Karrer K.M."/>
            <person name="Sun L."/>
            <person name="Manning G."/>
            <person name="Elde N.C."/>
            <person name="Turkewitz A.P."/>
            <person name="Asai D.J."/>
            <person name="Wilkes D.E."/>
            <person name="Wang Y."/>
            <person name="Cai H."/>
            <person name="Collins K."/>
            <person name="Stewart B.A."/>
            <person name="Lee S.R."/>
            <person name="Wilamowska K."/>
            <person name="Weinberg Z."/>
            <person name="Ruzzo W.L."/>
            <person name="Wloga D."/>
            <person name="Gaertig J."/>
            <person name="Frankel J."/>
            <person name="Tsao C.-C."/>
            <person name="Gorovsky M.A."/>
            <person name="Keeling P.J."/>
            <person name="Waller R.F."/>
            <person name="Patron N.J."/>
            <person name="Cherry J.M."/>
            <person name="Stover N.A."/>
            <person name="Krieger C.J."/>
            <person name="del Toro C."/>
            <person name="Ryder H.F."/>
            <person name="Williamson S.C."/>
            <person name="Barbeau R.A."/>
            <person name="Hamilton E.P."/>
            <person name="Orias E."/>
        </authorList>
    </citation>
    <scope>NUCLEOTIDE SEQUENCE [LARGE SCALE GENOMIC DNA]</scope>
    <source>
        <strain evidence="3">SB210</strain>
    </source>
</reference>
<protein>
    <recommendedName>
        <fullName evidence="1">General transcription factor IIH subunit 4</fullName>
    </recommendedName>
</protein>
<dbReference type="InterPro" id="IPR004598">
    <property type="entry name" value="TFIIH_p52/Tfb2"/>
</dbReference>
<comment type="subcellular location">
    <subcellularLocation>
        <location evidence="1">Nucleus</location>
    </subcellularLocation>
</comment>
<keyword evidence="3" id="KW-1185">Reference proteome</keyword>
<dbReference type="GO" id="GO:0003690">
    <property type="term" value="F:double-stranded DNA binding"/>
    <property type="evidence" value="ECO:0007669"/>
    <property type="project" value="TreeGrafter"/>
</dbReference>
<dbReference type="AlphaFoldDB" id="Q22KF2"/>
<evidence type="ECO:0000313" key="3">
    <source>
        <dbReference type="Proteomes" id="UP000009168"/>
    </source>
</evidence>
<dbReference type="HOGENOM" id="CLU_564425_0_0_1"/>
<dbReference type="EMBL" id="GG662498">
    <property type="protein sequence ID" value="EAR85847.2"/>
    <property type="molecule type" value="Genomic_DNA"/>
</dbReference>
<gene>
    <name evidence="2" type="ORF">TTHERM_00313290</name>
</gene>
<comment type="function">
    <text evidence="1">Component of the general transcription and DNA repair factor IIH (TFIIH) core complex which is involved in general and transcription-coupled nucleotide excision repair (NER) of damaged DNA.</text>
</comment>
<dbReference type="STRING" id="312017.Q22KF2"/>
<keyword evidence="1" id="KW-0227">DNA damage</keyword>
<comment type="similarity">
    <text evidence="1">Belongs to the TFB2 family.</text>
</comment>
<name>Q22KF2_TETTS</name>
<keyword evidence="1" id="KW-0539">Nucleus</keyword>
<dbReference type="PANTHER" id="PTHR13152:SF0">
    <property type="entry name" value="GENERAL TRANSCRIPTION FACTOR IIH SUBUNIT 4"/>
    <property type="match status" value="1"/>
</dbReference>
<evidence type="ECO:0000256" key="1">
    <source>
        <dbReference type="RuleBase" id="RU364024"/>
    </source>
</evidence>
<sequence>MKTESNFIINFLREENSKLRQQSREEFRKKQRDFYNELFKNQATVLTVYRCIDQYSQELIQKMVRLSFHTNLDPNKQETILKRLLDENYPYQEFTKGQSHLAEFDLVNFKEKTINYGFMNAYLDIVTCGLKTEIDFCKQKKNNMKDYSQLEGKAKNQWKSICNQLMLMAQEINNTSSQSQSKYSRLVMDVFRQILSVEPGNLGSGYQKYMEFILEDTNTQIDKILTLYCYQYSRNHKISVETAVSFLLTLSNLDITKIYQNTYNNETATFQPRELEFLNDLHSLGMVFKKEILKDRIAFYITPVLWQFCYRKIDLKTLNAKITIETNFNVYAYIDQEDPKEIKDSKDTLKDQTEHIEKLLASFCDLHYKFPHLIVGQLSEQKTKDQFKNGLTARLLIQFFNKTSDPQMKKYLKDKQMNAILLTQVQNLQKKKLEFLNLFKKTEDNFSLIPDNIQQEIETWEREKNYQIRRDDNYNSDEDVKDKD</sequence>
<dbReference type="GeneID" id="7824669"/>
<proteinExistence type="inferred from homology"/>
<dbReference type="Pfam" id="PF03849">
    <property type="entry name" value="Tfb2"/>
    <property type="match status" value="1"/>
</dbReference>
<keyword evidence="1" id="KW-0234">DNA repair</keyword>
<dbReference type="KEGG" id="tet:TTHERM_00313290"/>
<dbReference type="PANTHER" id="PTHR13152">
    <property type="entry name" value="TFIIH, POLYPEPTIDE 4"/>
    <property type="match status" value="1"/>
</dbReference>
<accession>Q22KF2</accession>
<keyword evidence="1" id="KW-0804">Transcription</keyword>
<dbReference type="OrthoDB" id="364513at2759"/>
<dbReference type="eggNOG" id="KOG3471">
    <property type="taxonomic scope" value="Eukaryota"/>
</dbReference>
<keyword evidence="1" id="KW-0805">Transcription regulation</keyword>
<dbReference type="GO" id="GO:0001671">
    <property type="term" value="F:ATPase activator activity"/>
    <property type="evidence" value="ECO:0007669"/>
    <property type="project" value="InterPro"/>
</dbReference>
<dbReference type="Proteomes" id="UP000009168">
    <property type="component" value="Unassembled WGS sequence"/>
</dbReference>
<dbReference type="RefSeq" id="XP_001033510.2">
    <property type="nucleotide sequence ID" value="XM_001033510.3"/>
</dbReference>
<dbReference type="InParanoid" id="Q22KF2"/>
<dbReference type="GO" id="GO:0000439">
    <property type="term" value="C:transcription factor TFIIH core complex"/>
    <property type="evidence" value="ECO:0007669"/>
    <property type="project" value="InterPro"/>
</dbReference>
<dbReference type="GO" id="GO:0005675">
    <property type="term" value="C:transcription factor TFIIH holo complex"/>
    <property type="evidence" value="ECO:0007669"/>
    <property type="project" value="TreeGrafter"/>
</dbReference>
<dbReference type="GO" id="GO:0006289">
    <property type="term" value="P:nucleotide-excision repair"/>
    <property type="evidence" value="ECO:0007669"/>
    <property type="project" value="InterPro"/>
</dbReference>
<organism evidence="2 3">
    <name type="scientific">Tetrahymena thermophila (strain SB210)</name>
    <dbReference type="NCBI Taxonomy" id="312017"/>
    <lineage>
        <taxon>Eukaryota</taxon>
        <taxon>Sar</taxon>
        <taxon>Alveolata</taxon>
        <taxon>Ciliophora</taxon>
        <taxon>Intramacronucleata</taxon>
        <taxon>Oligohymenophorea</taxon>
        <taxon>Hymenostomatida</taxon>
        <taxon>Tetrahymenina</taxon>
        <taxon>Tetrahymenidae</taxon>
        <taxon>Tetrahymena</taxon>
    </lineage>
</organism>